<dbReference type="PANTHER" id="PTHR21824:SF4">
    <property type="entry name" value="TRANSMEMBRANE PROTEIN 177"/>
    <property type="match status" value="1"/>
</dbReference>
<evidence type="ECO:0000256" key="3">
    <source>
        <dbReference type="ARBA" id="ARBA00014595"/>
    </source>
</evidence>
<evidence type="ECO:0000313" key="6">
    <source>
        <dbReference type="RefSeq" id="XP_033803188.1"/>
    </source>
</evidence>
<dbReference type="InParanoid" id="A0A6P8RGD5"/>
<organism evidence="5 6">
    <name type="scientific">Geotrypetes seraphini</name>
    <name type="common">Gaboon caecilian</name>
    <name type="synonym">Caecilia seraphini</name>
    <dbReference type="NCBI Taxonomy" id="260995"/>
    <lineage>
        <taxon>Eukaryota</taxon>
        <taxon>Metazoa</taxon>
        <taxon>Chordata</taxon>
        <taxon>Craniata</taxon>
        <taxon>Vertebrata</taxon>
        <taxon>Euteleostomi</taxon>
        <taxon>Amphibia</taxon>
        <taxon>Gymnophiona</taxon>
        <taxon>Geotrypetes</taxon>
    </lineage>
</organism>
<dbReference type="OrthoDB" id="110174at2759"/>
<accession>A0A6P8RGD5</accession>
<keyword evidence="5" id="KW-1185">Reference proteome</keyword>
<dbReference type="InterPro" id="IPR026620">
    <property type="entry name" value="TMEM177"/>
</dbReference>
<dbReference type="PANTHER" id="PTHR21824">
    <property type="entry name" value="TRANSMEMBRANE PROTEIN 177"/>
    <property type="match status" value="1"/>
</dbReference>
<keyword evidence="4" id="KW-0472">Membrane</keyword>
<dbReference type="RefSeq" id="XP_033803188.1">
    <property type="nucleotide sequence ID" value="XM_033947297.1"/>
</dbReference>
<dbReference type="CTD" id="80775"/>
<evidence type="ECO:0000256" key="2">
    <source>
        <dbReference type="ARBA" id="ARBA00005794"/>
    </source>
</evidence>
<comment type="similarity">
    <text evidence="2">Belongs to the TMEM177 family.</text>
</comment>
<evidence type="ECO:0000256" key="4">
    <source>
        <dbReference type="SAM" id="Phobius"/>
    </source>
</evidence>
<dbReference type="AlphaFoldDB" id="A0A6P8RGD5"/>
<dbReference type="KEGG" id="gsh:117361660"/>
<proteinExistence type="inferred from homology"/>
<evidence type="ECO:0000313" key="5">
    <source>
        <dbReference type="Proteomes" id="UP000515159"/>
    </source>
</evidence>
<protein>
    <recommendedName>
        <fullName evidence="3">Transmembrane protein 177</fullName>
    </recommendedName>
</protein>
<feature type="transmembrane region" description="Helical" evidence="4">
    <location>
        <begin position="255"/>
        <end position="276"/>
    </location>
</feature>
<keyword evidence="4 6" id="KW-0812">Transmembrane</keyword>
<feature type="transmembrane region" description="Helical" evidence="4">
    <location>
        <begin position="45"/>
        <end position="66"/>
    </location>
</feature>
<dbReference type="FunCoup" id="A0A6P8RGD5">
    <property type="interactions" value="406"/>
</dbReference>
<gene>
    <name evidence="6" type="primary">TMEM177</name>
</gene>
<dbReference type="GO" id="GO:0016020">
    <property type="term" value="C:membrane"/>
    <property type="evidence" value="ECO:0007669"/>
    <property type="project" value="TreeGrafter"/>
</dbReference>
<sequence length="364" mass="39621">MQAGGGFCSSVACIPLPHPVLPMAQAGGGLSPVLCASDPIPSISFPTLVLAVAMTTLFVLKLAAFVQRNRSGLLAVSCAGIFGANIFYHAFPQQTFRTVYQCWSRGQPAELPEQLRSLFWEVLRDTDVRSAGNVQAFAAFGFQPVSAGIPWLPSGSLVGIPANFANATDDGQGVVNRVVMINGEEVDWHSEDGVHLKEALTLSKEAQKFSLAREVIYSQSSSPILQAAVAPTCLLGVSLSAVAVKQLLGLYSSPLLLRGLYNLAALVVGLVGYFLAYDAVSHWLDYRCDRRTAALSEDYARGGVEFYEKLLFRNRTLRKLMGKRGEEMYAPSGNLFPRYGFRLKQAPYTSRRDLIVKVLKLHQA</sequence>
<name>A0A6P8RGD5_GEOSA</name>
<dbReference type="Proteomes" id="UP000515159">
    <property type="component" value="Chromosome 5"/>
</dbReference>
<dbReference type="GeneID" id="117361660"/>
<reference evidence="6" key="1">
    <citation type="submission" date="2025-08" db="UniProtKB">
        <authorList>
            <consortium name="RefSeq"/>
        </authorList>
    </citation>
    <scope>IDENTIFICATION</scope>
</reference>
<feature type="transmembrane region" description="Helical" evidence="4">
    <location>
        <begin position="73"/>
        <end position="91"/>
    </location>
</feature>
<comment type="function">
    <text evidence="1">Plays a role in the early steps of cytochrome c oxidase subunit II (MT-CO2/COX2) maturation and is required for the stabilization of COX20 and the newly synthesized MT-CO2/COX2 protein.</text>
</comment>
<keyword evidence="4" id="KW-1133">Transmembrane helix</keyword>
<evidence type="ECO:0000256" key="1">
    <source>
        <dbReference type="ARBA" id="ARBA00003998"/>
    </source>
</evidence>